<keyword evidence="1" id="KW-0472">Membrane</keyword>
<protein>
    <submittedName>
        <fullName evidence="2">DUF2752 domain-containing protein</fullName>
    </submittedName>
</protein>
<feature type="transmembrane region" description="Helical" evidence="1">
    <location>
        <begin position="62"/>
        <end position="81"/>
    </location>
</feature>
<name>A0A3M2HZ32_9GAMM</name>
<dbReference type="RefSeq" id="WP_122101643.1">
    <property type="nucleotide sequence ID" value="NZ_RFLY01000009.1"/>
</dbReference>
<sequence>MSLAALVALALLRRFDPNHPGNPFFACNFHAVTGLWCPGCGATRALHALAHGDPLRALSMNALVVALIPLAIGTLFWLYGWRPTWMRKVAAPLARPWLWIAALPGFWLARNLPWPPFNWLAPG</sequence>
<keyword evidence="3" id="KW-1185">Reference proteome</keyword>
<evidence type="ECO:0000313" key="3">
    <source>
        <dbReference type="Proteomes" id="UP000275012"/>
    </source>
</evidence>
<dbReference type="Pfam" id="PF10825">
    <property type="entry name" value="DUF2752"/>
    <property type="match status" value="1"/>
</dbReference>
<gene>
    <name evidence="2" type="ORF">EBB59_07865</name>
</gene>
<dbReference type="EMBL" id="RFLY01000009">
    <property type="protein sequence ID" value="RMH92910.1"/>
    <property type="molecule type" value="Genomic_DNA"/>
</dbReference>
<accession>A0A3M2HZ32</accession>
<organism evidence="2 3">
    <name type="scientific">Solilutibacter pythonis</name>
    <dbReference type="NCBI Taxonomy" id="2483112"/>
    <lineage>
        <taxon>Bacteria</taxon>
        <taxon>Pseudomonadati</taxon>
        <taxon>Pseudomonadota</taxon>
        <taxon>Gammaproteobacteria</taxon>
        <taxon>Lysobacterales</taxon>
        <taxon>Lysobacteraceae</taxon>
        <taxon>Solilutibacter</taxon>
    </lineage>
</organism>
<dbReference type="AlphaFoldDB" id="A0A3M2HZ32"/>
<keyword evidence="1" id="KW-1133">Transmembrane helix</keyword>
<evidence type="ECO:0000313" key="2">
    <source>
        <dbReference type="EMBL" id="RMH92910.1"/>
    </source>
</evidence>
<proteinExistence type="predicted"/>
<evidence type="ECO:0000256" key="1">
    <source>
        <dbReference type="SAM" id="Phobius"/>
    </source>
</evidence>
<dbReference type="Proteomes" id="UP000275012">
    <property type="component" value="Unassembled WGS sequence"/>
</dbReference>
<dbReference type="OrthoDB" id="5966662at2"/>
<reference evidence="2 3" key="1">
    <citation type="submission" date="2018-10" db="EMBL/GenBank/DDBJ databases">
        <title>Proposal of Lysobacter pythonis sp. nov. isolated from royal pythons (Python regius).</title>
        <authorList>
            <person name="Hans-Juergen B."/>
            <person name="Huptas C."/>
            <person name="Sandra B."/>
            <person name="Igor L."/>
            <person name="Joachim S."/>
            <person name="Siegfried S."/>
            <person name="Mareike W."/>
            <person name="Peter K."/>
        </authorList>
    </citation>
    <scope>NUCLEOTIDE SEQUENCE [LARGE SCALE GENOMIC DNA]</scope>
    <source>
        <strain evidence="2 3">4284/11</strain>
    </source>
</reference>
<keyword evidence="1" id="KW-0812">Transmembrane</keyword>
<dbReference type="InterPro" id="IPR021215">
    <property type="entry name" value="DUF2752"/>
</dbReference>
<comment type="caution">
    <text evidence="2">The sequence shown here is derived from an EMBL/GenBank/DDBJ whole genome shotgun (WGS) entry which is preliminary data.</text>
</comment>